<organism evidence="10 11">
    <name type="scientific">Stakelama saccharophila</name>
    <dbReference type="NCBI Taxonomy" id="3075605"/>
    <lineage>
        <taxon>Bacteria</taxon>
        <taxon>Pseudomonadati</taxon>
        <taxon>Pseudomonadota</taxon>
        <taxon>Alphaproteobacteria</taxon>
        <taxon>Sphingomonadales</taxon>
        <taxon>Sphingomonadaceae</taxon>
        <taxon>Stakelama</taxon>
    </lineage>
</organism>
<evidence type="ECO:0000256" key="2">
    <source>
        <dbReference type="ARBA" id="ARBA00006464"/>
    </source>
</evidence>
<name>A0ABZ0BBU9_9SPHN</name>
<feature type="domain" description="Bacterial sugar transferase" evidence="9">
    <location>
        <begin position="249"/>
        <end position="434"/>
    </location>
</feature>
<evidence type="ECO:0000256" key="3">
    <source>
        <dbReference type="ARBA" id="ARBA00022679"/>
    </source>
</evidence>
<keyword evidence="5 8" id="KW-1133">Transmembrane helix</keyword>
<feature type="transmembrane region" description="Helical" evidence="8">
    <location>
        <begin position="94"/>
        <end position="115"/>
    </location>
</feature>
<comment type="subcellular location">
    <subcellularLocation>
        <location evidence="1">Membrane</location>
        <topology evidence="1">Multi-pass membrane protein</topology>
    </subcellularLocation>
</comment>
<dbReference type="Proteomes" id="UP001302249">
    <property type="component" value="Chromosome"/>
</dbReference>
<keyword evidence="4 8" id="KW-0812">Transmembrane</keyword>
<evidence type="ECO:0000256" key="1">
    <source>
        <dbReference type="ARBA" id="ARBA00004141"/>
    </source>
</evidence>
<keyword evidence="11" id="KW-1185">Reference proteome</keyword>
<dbReference type="RefSeq" id="WP_313915574.1">
    <property type="nucleotide sequence ID" value="NZ_CP135076.1"/>
</dbReference>
<evidence type="ECO:0000256" key="7">
    <source>
        <dbReference type="ARBA" id="ARBA00023169"/>
    </source>
</evidence>
<protein>
    <submittedName>
        <fullName evidence="10">Exopolysaccharide biosynthesis polyprenyl glycosylphosphotransferase</fullName>
    </submittedName>
</protein>
<keyword evidence="6 8" id="KW-0472">Membrane</keyword>
<evidence type="ECO:0000259" key="9">
    <source>
        <dbReference type="Pfam" id="PF02397"/>
    </source>
</evidence>
<proteinExistence type="inferred from homology"/>
<dbReference type="InterPro" id="IPR003362">
    <property type="entry name" value="Bact_transf"/>
</dbReference>
<keyword evidence="3" id="KW-0808">Transferase</keyword>
<dbReference type="EMBL" id="CP135076">
    <property type="protein sequence ID" value="WNO53784.1"/>
    <property type="molecule type" value="Genomic_DNA"/>
</dbReference>
<evidence type="ECO:0000256" key="5">
    <source>
        <dbReference type="ARBA" id="ARBA00022989"/>
    </source>
</evidence>
<reference evidence="10 11" key="1">
    <citation type="submission" date="2023-09" db="EMBL/GenBank/DDBJ databases">
        <authorList>
            <person name="Rey-Velasco X."/>
        </authorList>
    </citation>
    <scope>NUCLEOTIDE SEQUENCE [LARGE SCALE GENOMIC DNA]</scope>
    <source>
        <strain evidence="10 11">W311</strain>
    </source>
</reference>
<comment type="similarity">
    <text evidence="2">Belongs to the bacterial sugar transferase family.</text>
</comment>
<feature type="transmembrane region" description="Helical" evidence="8">
    <location>
        <begin position="121"/>
        <end position="141"/>
    </location>
</feature>
<feature type="transmembrane region" description="Helical" evidence="8">
    <location>
        <begin position="33"/>
        <end position="51"/>
    </location>
</feature>
<gene>
    <name evidence="10" type="ORF">RPR59_00525</name>
</gene>
<feature type="transmembrane region" description="Helical" evidence="8">
    <location>
        <begin position="63"/>
        <end position="82"/>
    </location>
</feature>
<accession>A0ABZ0BBU9</accession>
<feature type="transmembrane region" description="Helical" evidence="8">
    <location>
        <begin position="254"/>
        <end position="277"/>
    </location>
</feature>
<dbReference type="Pfam" id="PF02397">
    <property type="entry name" value="Bac_transf"/>
    <property type="match status" value="1"/>
</dbReference>
<evidence type="ECO:0000313" key="11">
    <source>
        <dbReference type="Proteomes" id="UP001302249"/>
    </source>
</evidence>
<dbReference type="InterPro" id="IPR017475">
    <property type="entry name" value="EPS_sugar_tfrase"/>
</dbReference>
<evidence type="ECO:0000256" key="6">
    <source>
        <dbReference type="ARBA" id="ARBA00023136"/>
    </source>
</evidence>
<dbReference type="PANTHER" id="PTHR30576">
    <property type="entry name" value="COLANIC BIOSYNTHESIS UDP-GLUCOSE LIPID CARRIER TRANSFERASE"/>
    <property type="match status" value="1"/>
</dbReference>
<dbReference type="NCBIfam" id="TIGR03025">
    <property type="entry name" value="EPS_sugtrans"/>
    <property type="match status" value="1"/>
</dbReference>
<dbReference type="PANTHER" id="PTHR30576:SF0">
    <property type="entry name" value="UNDECAPRENYL-PHOSPHATE N-ACETYLGALACTOSAMINYL 1-PHOSPHATE TRANSFERASE-RELATED"/>
    <property type="match status" value="1"/>
</dbReference>
<sequence>MSTKTKKYPNVDPSLDSVDVGSIRRGIFFHFDANELLATLLLVVSTNLLSLESPLEAFSPGRSAGVSLLFSCGAIILSFAFLKRLRNYPGVGQLHYVLPVFLASYGTAIAAILILRLNYSIFVLILSLVMTVLAQGCFLLARDRLIPKVKYFIVEGGRTADIVLPSAIEVLRPDKPAIPEDPNVAIVADLHYDHSAQWLRVFAQAALRGVPVYHVTEVIETITGRVQIDHLSENHFGSLLVIGAYSAAKRIVDIIVAVVLLLLLAPLFFVVACSIRLQSKGPVFFRQMRVGFRGKIFEVIKFRTMYTQDASADDRATAMTSQDDDRITAVGHFLRRSRIDELPQLINVLRGEMSLIGPRPEALALSRWYLSEIPFYEYRHIVRPGITGWAQVNQGHVTDLTDVREKLHYDFFYIKNFSYWLDFLILIRTVNTIFTGFGAK</sequence>
<evidence type="ECO:0000256" key="8">
    <source>
        <dbReference type="SAM" id="Phobius"/>
    </source>
</evidence>
<evidence type="ECO:0000313" key="10">
    <source>
        <dbReference type="EMBL" id="WNO53784.1"/>
    </source>
</evidence>
<keyword evidence="7" id="KW-0270">Exopolysaccharide synthesis</keyword>
<evidence type="ECO:0000256" key="4">
    <source>
        <dbReference type="ARBA" id="ARBA00022692"/>
    </source>
</evidence>